<name>A0ABR6ZRE4_9BURK</name>
<accession>A0ABR6ZRE4</accession>
<gene>
    <name evidence="2" type="ORF">H8L32_11545</name>
</gene>
<protein>
    <submittedName>
        <fullName evidence="2">Uncharacterized protein</fullName>
    </submittedName>
</protein>
<dbReference type="EMBL" id="JACOGF010000005">
    <property type="protein sequence ID" value="MBC3918113.1"/>
    <property type="molecule type" value="Genomic_DNA"/>
</dbReference>
<organism evidence="2 3">
    <name type="scientific">Undibacterium hunanense</name>
    <dbReference type="NCBI Taxonomy" id="2762292"/>
    <lineage>
        <taxon>Bacteria</taxon>
        <taxon>Pseudomonadati</taxon>
        <taxon>Pseudomonadota</taxon>
        <taxon>Betaproteobacteria</taxon>
        <taxon>Burkholderiales</taxon>
        <taxon>Oxalobacteraceae</taxon>
        <taxon>Undibacterium</taxon>
    </lineage>
</organism>
<dbReference type="RefSeq" id="WP_186947389.1">
    <property type="nucleotide sequence ID" value="NZ_JACOGF010000005.1"/>
</dbReference>
<reference evidence="2 3" key="1">
    <citation type="submission" date="2020-08" db="EMBL/GenBank/DDBJ databases">
        <title>Novel species isolated from subtropical streams in China.</title>
        <authorList>
            <person name="Lu H."/>
        </authorList>
    </citation>
    <scope>NUCLEOTIDE SEQUENCE [LARGE SCALE GENOMIC DNA]</scope>
    <source>
        <strain evidence="2 3">CY18W</strain>
    </source>
</reference>
<comment type="caution">
    <text evidence="2">The sequence shown here is derived from an EMBL/GenBank/DDBJ whole genome shotgun (WGS) entry which is preliminary data.</text>
</comment>
<evidence type="ECO:0000313" key="2">
    <source>
        <dbReference type="EMBL" id="MBC3918113.1"/>
    </source>
</evidence>
<feature type="coiled-coil region" evidence="1">
    <location>
        <begin position="8"/>
        <end position="42"/>
    </location>
</feature>
<keyword evidence="1" id="KW-0175">Coiled coil</keyword>
<proteinExistence type="predicted"/>
<sequence length="117" mass="13584">MGKITLNLAYLRGELVQKTERLTSLEEDREYLLERVEQYKQGQFNFDDTVWSFVVVITGSNEASLFNLATEEIKEGIRDYVRHLEARGKYVVYIAHVGEHDVTEMILLLRELISDCA</sequence>
<keyword evidence="3" id="KW-1185">Reference proteome</keyword>
<evidence type="ECO:0000256" key="1">
    <source>
        <dbReference type="SAM" id="Coils"/>
    </source>
</evidence>
<evidence type="ECO:0000313" key="3">
    <source>
        <dbReference type="Proteomes" id="UP000650424"/>
    </source>
</evidence>
<dbReference type="Proteomes" id="UP000650424">
    <property type="component" value="Unassembled WGS sequence"/>
</dbReference>